<dbReference type="InterPro" id="IPR008271">
    <property type="entry name" value="Ser/Thr_kinase_AS"/>
</dbReference>
<name>A0A1E3QP97_9ASCO</name>
<dbReference type="OrthoDB" id="248923at2759"/>
<dbReference type="EMBL" id="KV454432">
    <property type="protein sequence ID" value="ODQ79458.1"/>
    <property type="molecule type" value="Genomic_DNA"/>
</dbReference>
<evidence type="ECO:0000256" key="2">
    <source>
        <dbReference type="ARBA" id="ARBA00022527"/>
    </source>
</evidence>
<evidence type="ECO:0000256" key="7">
    <source>
        <dbReference type="ARBA" id="ARBA00047899"/>
    </source>
</evidence>
<keyword evidence="13" id="KW-1185">Reference proteome</keyword>
<dbReference type="SUPFAM" id="SSF56112">
    <property type="entry name" value="Protein kinase-like (PK-like)"/>
    <property type="match status" value="1"/>
</dbReference>
<dbReference type="GO" id="GO:0005773">
    <property type="term" value="C:vacuole"/>
    <property type="evidence" value="ECO:0007669"/>
    <property type="project" value="GOC"/>
</dbReference>
<comment type="similarity">
    <text evidence="10">Belongs to the protein kinase superfamily.</text>
</comment>
<dbReference type="GO" id="GO:0032889">
    <property type="term" value="P:regulation of vacuole fusion, non-autophagic"/>
    <property type="evidence" value="ECO:0007669"/>
    <property type="project" value="EnsemblFungi"/>
</dbReference>
<evidence type="ECO:0000256" key="6">
    <source>
        <dbReference type="ARBA" id="ARBA00022840"/>
    </source>
</evidence>
<dbReference type="PROSITE" id="PS50011">
    <property type="entry name" value="PROTEIN_KINASE_DOM"/>
    <property type="match status" value="1"/>
</dbReference>
<keyword evidence="5" id="KW-0418">Kinase</keyword>
<evidence type="ECO:0000259" key="11">
    <source>
        <dbReference type="PROSITE" id="PS50011"/>
    </source>
</evidence>
<organism evidence="12 13">
    <name type="scientific">Babjeviella inositovora NRRL Y-12698</name>
    <dbReference type="NCBI Taxonomy" id="984486"/>
    <lineage>
        <taxon>Eukaryota</taxon>
        <taxon>Fungi</taxon>
        <taxon>Dikarya</taxon>
        <taxon>Ascomycota</taxon>
        <taxon>Saccharomycotina</taxon>
        <taxon>Pichiomycetes</taxon>
        <taxon>Serinales incertae sedis</taxon>
        <taxon>Babjeviella</taxon>
    </lineage>
</organism>
<keyword evidence="3" id="KW-0808">Transferase</keyword>
<dbReference type="EC" id="2.7.11.1" evidence="1"/>
<evidence type="ECO:0000256" key="3">
    <source>
        <dbReference type="ARBA" id="ARBA00022679"/>
    </source>
</evidence>
<dbReference type="Gene3D" id="1.10.510.10">
    <property type="entry name" value="Transferase(Phosphotransferase) domain 1"/>
    <property type="match status" value="1"/>
</dbReference>
<accession>A0A1E3QP97</accession>
<evidence type="ECO:0000256" key="1">
    <source>
        <dbReference type="ARBA" id="ARBA00012513"/>
    </source>
</evidence>
<keyword evidence="2 10" id="KW-0723">Serine/threonine-protein kinase</keyword>
<evidence type="ECO:0000256" key="9">
    <source>
        <dbReference type="PROSITE-ProRule" id="PRU10141"/>
    </source>
</evidence>
<dbReference type="GO" id="GO:0004674">
    <property type="term" value="F:protein serine/threonine kinase activity"/>
    <property type="evidence" value="ECO:0007669"/>
    <property type="project" value="UniProtKB-KW"/>
</dbReference>
<sequence length="356" mass="39533">MSFLTQLFTCCLPSSYTVPLITINNNSYKIIKLLGEGGFSYVYLVQSPNGSQYALKKIHAQFGNAGTTFVVDEEDDTDTDTYQQAMNEIYNYSEFQSPYIMKTIAHSVVQNPDGSKDVYILLPFFEQSLHDIISGKVLNGEKMTKTEILKITIGIARGLQVMHKHQKSRNPHPAAQPADQQTLLGASEDTELQSFDLQPLAHRDLKPANVMLSQTGLPVLVDLGSTQPARSTPQTKHQALQIQEQAAQQSTIYYRAPELLEVAVGEPISEKTDVWSLGCVVFAMMYGGLSPFEKMEMEQGGNVNMAISMGEIRFPSTRADMEDLQDLIRQCLAVNPQERIGVDEVITVCLEIQSSL</sequence>
<dbReference type="GeneID" id="30149679"/>
<feature type="domain" description="Protein kinase" evidence="11">
    <location>
        <begin position="28"/>
        <end position="356"/>
    </location>
</feature>
<dbReference type="Pfam" id="PF00069">
    <property type="entry name" value="Pkinase"/>
    <property type="match status" value="2"/>
</dbReference>
<dbReference type="Proteomes" id="UP000094336">
    <property type="component" value="Unassembled WGS sequence"/>
</dbReference>
<keyword evidence="4 9" id="KW-0547">Nucleotide-binding</keyword>
<feature type="binding site" evidence="9">
    <location>
        <position position="56"/>
    </location>
    <ligand>
        <name>ATP</name>
        <dbReference type="ChEBI" id="CHEBI:30616"/>
    </ligand>
</feature>
<proteinExistence type="inferred from homology"/>
<dbReference type="GO" id="GO:0006624">
    <property type="term" value="P:vacuolar protein processing"/>
    <property type="evidence" value="ECO:0007669"/>
    <property type="project" value="EnsemblFungi"/>
</dbReference>
<dbReference type="PROSITE" id="PS00107">
    <property type="entry name" value="PROTEIN_KINASE_ATP"/>
    <property type="match status" value="1"/>
</dbReference>
<dbReference type="STRING" id="984486.A0A1E3QP97"/>
<dbReference type="GO" id="GO:0005794">
    <property type="term" value="C:Golgi apparatus"/>
    <property type="evidence" value="ECO:0007669"/>
    <property type="project" value="TreeGrafter"/>
</dbReference>
<evidence type="ECO:0000256" key="8">
    <source>
        <dbReference type="ARBA" id="ARBA00048679"/>
    </source>
</evidence>
<dbReference type="SMART" id="SM00220">
    <property type="entry name" value="S_TKc"/>
    <property type="match status" value="1"/>
</dbReference>
<evidence type="ECO:0000256" key="5">
    <source>
        <dbReference type="ARBA" id="ARBA00022777"/>
    </source>
</evidence>
<gene>
    <name evidence="12" type="ORF">BABINDRAFT_37588</name>
</gene>
<dbReference type="InterPro" id="IPR052239">
    <property type="entry name" value="Ser/Thr-specific_kinases"/>
</dbReference>
<comment type="catalytic activity">
    <reaction evidence="7">
        <text>L-threonyl-[protein] + ATP = O-phospho-L-threonyl-[protein] + ADP + H(+)</text>
        <dbReference type="Rhea" id="RHEA:46608"/>
        <dbReference type="Rhea" id="RHEA-COMP:11060"/>
        <dbReference type="Rhea" id="RHEA-COMP:11605"/>
        <dbReference type="ChEBI" id="CHEBI:15378"/>
        <dbReference type="ChEBI" id="CHEBI:30013"/>
        <dbReference type="ChEBI" id="CHEBI:30616"/>
        <dbReference type="ChEBI" id="CHEBI:61977"/>
        <dbReference type="ChEBI" id="CHEBI:456216"/>
        <dbReference type="EC" id="2.7.11.1"/>
    </reaction>
</comment>
<dbReference type="GO" id="GO:0030447">
    <property type="term" value="P:filamentous growth"/>
    <property type="evidence" value="ECO:0007669"/>
    <property type="project" value="UniProtKB-ARBA"/>
</dbReference>
<evidence type="ECO:0000256" key="4">
    <source>
        <dbReference type="ARBA" id="ARBA00022741"/>
    </source>
</evidence>
<dbReference type="PANTHER" id="PTHR45998:SF2">
    <property type="entry name" value="SERINE_THREONINE-PROTEIN KINASE 16"/>
    <property type="match status" value="1"/>
</dbReference>
<dbReference type="InterPro" id="IPR011009">
    <property type="entry name" value="Kinase-like_dom_sf"/>
</dbReference>
<evidence type="ECO:0000313" key="13">
    <source>
        <dbReference type="Proteomes" id="UP000094336"/>
    </source>
</evidence>
<evidence type="ECO:0000256" key="10">
    <source>
        <dbReference type="RuleBase" id="RU000304"/>
    </source>
</evidence>
<evidence type="ECO:0000313" key="12">
    <source>
        <dbReference type="EMBL" id="ODQ79458.1"/>
    </source>
</evidence>
<reference evidence="13" key="1">
    <citation type="submission" date="2016-05" db="EMBL/GenBank/DDBJ databases">
        <title>Comparative genomics of biotechnologically important yeasts.</title>
        <authorList>
            <consortium name="DOE Joint Genome Institute"/>
            <person name="Riley R."/>
            <person name="Haridas S."/>
            <person name="Wolfe K.H."/>
            <person name="Lopes M.R."/>
            <person name="Hittinger C.T."/>
            <person name="Goker M."/>
            <person name="Salamov A."/>
            <person name="Wisecaver J."/>
            <person name="Long T.M."/>
            <person name="Aerts A.L."/>
            <person name="Barry K."/>
            <person name="Choi C."/>
            <person name="Clum A."/>
            <person name="Coughlan A.Y."/>
            <person name="Deshpande S."/>
            <person name="Douglass A.P."/>
            <person name="Hanson S.J."/>
            <person name="Klenk H.-P."/>
            <person name="Labutti K."/>
            <person name="Lapidus A."/>
            <person name="Lindquist E."/>
            <person name="Lipzen A."/>
            <person name="Meier-Kolthoff J.P."/>
            <person name="Ohm R.A."/>
            <person name="Otillar R.P."/>
            <person name="Pangilinan J."/>
            <person name="Peng Y."/>
            <person name="Rokas A."/>
            <person name="Rosa C.A."/>
            <person name="Scheuner C."/>
            <person name="Sibirny A.A."/>
            <person name="Slot J.C."/>
            <person name="Stielow J.B."/>
            <person name="Sun H."/>
            <person name="Kurtzman C.P."/>
            <person name="Blackwell M."/>
            <person name="Grigoriev I.V."/>
            <person name="Jeffries T.W."/>
        </authorList>
    </citation>
    <scope>NUCLEOTIDE SEQUENCE [LARGE SCALE GENOMIC DNA]</scope>
    <source>
        <strain evidence="13">NRRL Y-12698</strain>
    </source>
</reference>
<dbReference type="Gene3D" id="3.30.200.20">
    <property type="entry name" value="Phosphorylase Kinase, domain 1"/>
    <property type="match status" value="1"/>
</dbReference>
<dbReference type="PROSITE" id="PS00108">
    <property type="entry name" value="PROTEIN_KINASE_ST"/>
    <property type="match status" value="1"/>
</dbReference>
<dbReference type="AlphaFoldDB" id="A0A1E3QP97"/>
<dbReference type="RefSeq" id="XP_018984786.1">
    <property type="nucleotide sequence ID" value="XM_019131826.1"/>
</dbReference>
<dbReference type="InterPro" id="IPR000719">
    <property type="entry name" value="Prot_kinase_dom"/>
</dbReference>
<dbReference type="InterPro" id="IPR017441">
    <property type="entry name" value="Protein_kinase_ATP_BS"/>
</dbReference>
<comment type="catalytic activity">
    <reaction evidence="8">
        <text>L-seryl-[protein] + ATP = O-phospho-L-seryl-[protein] + ADP + H(+)</text>
        <dbReference type="Rhea" id="RHEA:17989"/>
        <dbReference type="Rhea" id="RHEA-COMP:9863"/>
        <dbReference type="Rhea" id="RHEA-COMP:11604"/>
        <dbReference type="ChEBI" id="CHEBI:15378"/>
        <dbReference type="ChEBI" id="CHEBI:29999"/>
        <dbReference type="ChEBI" id="CHEBI:30616"/>
        <dbReference type="ChEBI" id="CHEBI:83421"/>
        <dbReference type="ChEBI" id="CHEBI:456216"/>
        <dbReference type="EC" id="2.7.11.1"/>
    </reaction>
</comment>
<dbReference type="PANTHER" id="PTHR45998">
    <property type="entry name" value="SERINE/THREONINE-PROTEIN KINASE 16"/>
    <property type="match status" value="1"/>
</dbReference>
<keyword evidence="6 9" id="KW-0067">ATP-binding</keyword>
<protein>
    <recommendedName>
        <fullName evidence="1">non-specific serine/threonine protein kinase</fullName>
        <ecNumber evidence="1">2.7.11.1</ecNumber>
    </recommendedName>
</protein>
<dbReference type="GO" id="GO:0005524">
    <property type="term" value="F:ATP binding"/>
    <property type="evidence" value="ECO:0007669"/>
    <property type="project" value="UniProtKB-UniRule"/>
</dbReference>